<evidence type="ECO:0000313" key="3">
    <source>
        <dbReference type="Proteomes" id="UP000236546"/>
    </source>
</evidence>
<accession>A0A2K0TQ20</accession>
<reference evidence="2 3" key="1">
    <citation type="submission" date="2017-02" db="EMBL/GenBank/DDBJ databases">
        <title>Genomes of Trichoderma spp. with biocontrol activity.</title>
        <authorList>
            <person name="Gardiner D."/>
            <person name="Kazan K."/>
            <person name="Vos C."/>
            <person name="Harvey P."/>
        </authorList>
    </citation>
    <scope>NUCLEOTIDE SEQUENCE [LARGE SCALE GENOMIC DNA]</scope>
    <source>
        <strain evidence="2 3">A5MH</strain>
    </source>
</reference>
<gene>
    <name evidence="2" type="ORF">TGAMA5MH_01430</name>
</gene>
<sequence length="760" mass="79365">MSNPSGLSVPKSGVSRFSKALPTVPGLDDYYTDDDGESYIGSDNNNNNTSNNINSNTSHSRKNSEYSLPARTSSLASPQSTKNIPLPPLPPPPTKTLPPTPQTQTKPGSKVNSYSSTASANIVAGSSIAPSTPSSALSPGVLSPGVLSLQSPPLSAGSKMSIPRKPVANLKLPAPSPQYLAQPSPTFSLSSLLSAYMGDGDESRSPSLYETTTSVSEVDRQEVAAPGSEKSVAAAEAISAIAAATAAFPAVPSKPKAATGGSGSLPARPNAGTGTGTGIGAGAGAAATTQYQRSAERDLPPPPPKDDTAAELSTPSSPRPEIWKRRPHMNQASRELPGLTLDYSHGSTADTQLPADQDNDQAPAETVKAAVPRAPPFAGGLPGRNIRPSLGAKDQPPPAAQTMGSETSKLKQIKDRLGSQRSESVSSNSSAKAGFLGAPVAQRPPTPEYRKEDAKQPTVEPFVSPVSPAASPEAPRGASPDFAKDLPPKPPQGNQVAVASTQPISRKAITVYPSQDLTAAKDSFRPPSDANSTTTSSQATVSPVLRKGDIAPAPAAAPVPAPVAASLPNDPGSTRPRVSGGTSTAAVQPQPTVIQADVYQIANPKQSTPQPTSDPRLLKSETQGLLYRGRDGTLYPEMKVEGEPHPKATYFPTQTYSSLPKDGIIKAKPLTNTHFSCFQQHKTMNRRSNRNCPLTCQACDRADLEDRWVCAFCHVRICDACHRKLGNYQWDLRRLVDSLANAGPLSQSRPDTASGLQATL</sequence>
<feature type="compositionally biased region" description="Gly residues" evidence="1">
    <location>
        <begin position="273"/>
        <end position="283"/>
    </location>
</feature>
<evidence type="ECO:0000313" key="2">
    <source>
        <dbReference type="EMBL" id="PNP47607.1"/>
    </source>
</evidence>
<feature type="region of interest" description="Disordered" evidence="1">
    <location>
        <begin position="249"/>
        <end position="591"/>
    </location>
</feature>
<dbReference type="AlphaFoldDB" id="A0A2K0TQ20"/>
<feature type="compositionally biased region" description="Low complexity" evidence="1">
    <location>
        <begin position="44"/>
        <end position="58"/>
    </location>
</feature>
<feature type="compositionally biased region" description="Basic and acidic residues" evidence="1">
    <location>
        <begin position="408"/>
        <end position="418"/>
    </location>
</feature>
<feature type="compositionally biased region" description="Basic and acidic residues" evidence="1">
    <location>
        <begin position="294"/>
        <end position="308"/>
    </location>
</feature>
<feature type="compositionally biased region" description="Low complexity" evidence="1">
    <location>
        <begin position="419"/>
        <end position="430"/>
    </location>
</feature>
<feature type="compositionally biased region" description="Polar residues" evidence="1">
    <location>
        <begin position="205"/>
        <end position="216"/>
    </location>
</feature>
<dbReference type="EMBL" id="MTYH01000013">
    <property type="protein sequence ID" value="PNP47607.1"/>
    <property type="molecule type" value="Genomic_DNA"/>
</dbReference>
<feature type="region of interest" description="Disordered" evidence="1">
    <location>
        <begin position="196"/>
        <end position="231"/>
    </location>
</feature>
<dbReference type="Proteomes" id="UP000236546">
    <property type="component" value="Unassembled WGS sequence"/>
</dbReference>
<organism evidence="2 3">
    <name type="scientific">Trichoderma gamsii</name>
    <dbReference type="NCBI Taxonomy" id="398673"/>
    <lineage>
        <taxon>Eukaryota</taxon>
        <taxon>Fungi</taxon>
        <taxon>Dikarya</taxon>
        <taxon>Ascomycota</taxon>
        <taxon>Pezizomycotina</taxon>
        <taxon>Sordariomycetes</taxon>
        <taxon>Hypocreomycetidae</taxon>
        <taxon>Hypocreales</taxon>
        <taxon>Hypocreaceae</taxon>
        <taxon>Trichoderma</taxon>
    </lineage>
</organism>
<dbReference type="OrthoDB" id="5425130at2759"/>
<feature type="compositionally biased region" description="Pro residues" evidence="1">
    <location>
        <begin position="85"/>
        <end position="101"/>
    </location>
</feature>
<feature type="compositionally biased region" description="Low complexity" evidence="1">
    <location>
        <begin position="459"/>
        <end position="475"/>
    </location>
</feature>
<feature type="region of interest" description="Disordered" evidence="1">
    <location>
        <begin position="1"/>
        <end position="116"/>
    </location>
</feature>
<protein>
    <submittedName>
        <fullName evidence="2">Uncharacterized protein</fullName>
    </submittedName>
</protein>
<feature type="compositionally biased region" description="Polar residues" evidence="1">
    <location>
        <begin position="580"/>
        <end position="591"/>
    </location>
</feature>
<evidence type="ECO:0000256" key="1">
    <source>
        <dbReference type="SAM" id="MobiDB-lite"/>
    </source>
</evidence>
<feature type="compositionally biased region" description="Polar residues" evidence="1">
    <location>
        <begin position="492"/>
        <end position="504"/>
    </location>
</feature>
<comment type="caution">
    <text evidence="2">The sequence shown here is derived from an EMBL/GenBank/DDBJ whole genome shotgun (WGS) entry which is preliminary data.</text>
</comment>
<feature type="compositionally biased region" description="Polar residues" evidence="1">
    <location>
        <begin position="70"/>
        <end position="83"/>
    </location>
</feature>
<feature type="compositionally biased region" description="Polar residues" evidence="1">
    <location>
        <begin position="529"/>
        <end position="541"/>
    </location>
</feature>
<name>A0A2K0TQ20_9HYPO</name>
<proteinExistence type="predicted"/>